<evidence type="ECO:0000313" key="4">
    <source>
        <dbReference type="Proteomes" id="UP000396835"/>
    </source>
</evidence>
<dbReference type="Pfam" id="PF07715">
    <property type="entry name" value="Plug"/>
    <property type="match status" value="1"/>
</dbReference>
<dbReference type="InterPro" id="IPR012910">
    <property type="entry name" value="Plug_dom"/>
</dbReference>
<gene>
    <name evidence="3" type="ORF">NCTC7812_00017</name>
</gene>
<feature type="domain" description="TonB-dependent receptor plug" evidence="2">
    <location>
        <begin position="2"/>
        <end position="87"/>
    </location>
</feature>
<keyword evidence="1" id="KW-0998">Cell outer membrane</keyword>
<evidence type="ECO:0000259" key="2">
    <source>
        <dbReference type="Pfam" id="PF07715"/>
    </source>
</evidence>
<reference evidence="3 4" key="1">
    <citation type="submission" date="2019-02" db="EMBL/GenBank/DDBJ databases">
        <authorList>
            <consortium name="Pathogen Informatics"/>
        </authorList>
    </citation>
    <scope>NUCLEOTIDE SEQUENCE [LARGE SCALE GENOMIC DNA]</scope>
    <source>
        <strain evidence="3 4">3012STDY7078512</strain>
    </source>
</reference>
<dbReference type="InterPro" id="IPR039426">
    <property type="entry name" value="TonB-dep_rcpt-like"/>
</dbReference>
<protein>
    <submittedName>
        <fullName evidence="3">TonB-dependent receptor plug</fullName>
    </submittedName>
</protein>
<accession>A0A449HZF2</accession>
<comment type="subcellular location">
    <subcellularLocation>
        <location evidence="1">Cell outer membrane</location>
        <topology evidence="1">Multi-pass membrane protein</topology>
    </subcellularLocation>
</comment>
<keyword evidence="1" id="KW-0472">Membrane</keyword>
<dbReference type="GO" id="GO:0009279">
    <property type="term" value="C:cell outer membrane"/>
    <property type="evidence" value="ECO:0007669"/>
    <property type="project" value="UniProtKB-SubCell"/>
</dbReference>
<keyword evidence="1" id="KW-0813">Transport</keyword>
<dbReference type="AlphaFoldDB" id="A0A449HZF2"/>
<keyword evidence="1" id="KW-0812">Transmembrane</keyword>
<dbReference type="Gene3D" id="2.170.130.10">
    <property type="entry name" value="TonB-dependent receptor, plug domain"/>
    <property type="match status" value="1"/>
</dbReference>
<evidence type="ECO:0000313" key="3">
    <source>
        <dbReference type="EMBL" id="VFB12534.1"/>
    </source>
</evidence>
<comment type="similarity">
    <text evidence="1">Belongs to the TonB-dependent receptor family.</text>
</comment>
<dbReference type="PROSITE" id="PS52016">
    <property type="entry name" value="TONB_DEPENDENT_REC_3"/>
    <property type="match status" value="1"/>
</dbReference>
<evidence type="ECO:0000256" key="1">
    <source>
        <dbReference type="PROSITE-ProRule" id="PRU01360"/>
    </source>
</evidence>
<dbReference type="SUPFAM" id="SSF56935">
    <property type="entry name" value="Porins"/>
    <property type="match status" value="1"/>
</dbReference>
<organism evidence="3 4">
    <name type="scientific">Prevotella heparinolytica</name>
    <dbReference type="NCBI Taxonomy" id="28113"/>
    <lineage>
        <taxon>Bacteria</taxon>
        <taxon>Pseudomonadati</taxon>
        <taxon>Bacteroidota</taxon>
        <taxon>Bacteroidia</taxon>
        <taxon>Bacteroidales</taxon>
        <taxon>Bacteroidaceae</taxon>
        <taxon>Bacteroides</taxon>
    </lineage>
</organism>
<proteinExistence type="inferred from homology"/>
<dbReference type="InterPro" id="IPR037066">
    <property type="entry name" value="Plug_dom_sf"/>
</dbReference>
<dbReference type="Proteomes" id="UP000396835">
    <property type="component" value="Unassembled WGS sequence"/>
</dbReference>
<name>A0A449HZF2_9BACE</name>
<keyword evidence="1" id="KW-1134">Transmembrane beta strand</keyword>
<keyword evidence="3" id="KW-0675">Receptor</keyword>
<dbReference type="EMBL" id="CAACYH010000002">
    <property type="protein sequence ID" value="VFB12534.1"/>
    <property type="molecule type" value="Genomic_DNA"/>
</dbReference>
<sequence>MNLTGAVSTVDSKTLASRPVNSVVDALQGAVPGMNFSVGKQGGALNSDKRFNIRGTGTIGEGSSVSPLVLIDGMEGDLNMLNPQDIEMFPS</sequence>